<feature type="domain" description="DM" evidence="6">
    <location>
        <begin position="30"/>
        <end position="59"/>
    </location>
</feature>
<keyword evidence="1" id="KW-0479">Metal-binding</keyword>
<evidence type="ECO:0000313" key="7">
    <source>
        <dbReference type="EMBL" id="KAF7623623.1"/>
    </source>
</evidence>
<gene>
    <name evidence="7" type="ORF">Mgra_00010087</name>
</gene>
<keyword evidence="4" id="KW-0539">Nucleus</keyword>
<organism evidence="7 8">
    <name type="scientific">Meloidogyne graminicola</name>
    <dbReference type="NCBI Taxonomy" id="189291"/>
    <lineage>
        <taxon>Eukaryota</taxon>
        <taxon>Metazoa</taxon>
        <taxon>Ecdysozoa</taxon>
        <taxon>Nematoda</taxon>
        <taxon>Chromadorea</taxon>
        <taxon>Rhabditida</taxon>
        <taxon>Tylenchina</taxon>
        <taxon>Tylenchomorpha</taxon>
        <taxon>Tylenchoidea</taxon>
        <taxon>Meloidogynidae</taxon>
        <taxon>Meloidogyninae</taxon>
        <taxon>Meloidogyne</taxon>
    </lineage>
</organism>
<dbReference type="InterPro" id="IPR001275">
    <property type="entry name" value="DM_DNA-bd"/>
</dbReference>
<keyword evidence="3" id="KW-0238">DNA-binding</keyword>
<proteinExistence type="predicted"/>
<comment type="caution">
    <text evidence="7">The sequence shown here is derived from an EMBL/GenBank/DDBJ whole genome shotgun (WGS) entry which is preliminary data.</text>
</comment>
<dbReference type="GO" id="GO:0043565">
    <property type="term" value="F:sequence-specific DNA binding"/>
    <property type="evidence" value="ECO:0007669"/>
    <property type="project" value="InterPro"/>
</dbReference>
<dbReference type="AlphaFoldDB" id="A0A8S9ZAY8"/>
<dbReference type="GO" id="GO:0006355">
    <property type="term" value="P:regulation of DNA-templated transcription"/>
    <property type="evidence" value="ECO:0007669"/>
    <property type="project" value="InterPro"/>
</dbReference>
<feature type="region of interest" description="Disordered" evidence="5">
    <location>
        <begin position="63"/>
        <end position="113"/>
    </location>
</feature>
<dbReference type="Gene3D" id="4.10.1040.10">
    <property type="entry name" value="DM DNA-binding domain"/>
    <property type="match status" value="1"/>
</dbReference>
<feature type="compositionally biased region" description="Basic and acidic residues" evidence="5">
    <location>
        <begin position="63"/>
        <end position="83"/>
    </location>
</feature>
<name>A0A8S9ZAY8_9BILA</name>
<dbReference type="Pfam" id="PF00751">
    <property type="entry name" value="DM"/>
    <property type="match status" value="1"/>
</dbReference>
<evidence type="ECO:0000256" key="4">
    <source>
        <dbReference type="ARBA" id="ARBA00023242"/>
    </source>
</evidence>
<protein>
    <submittedName>
        <fullName evidence="7">DM domain-containing protein</fullName>
    </submittedName>
</protein>
<evidence type="ECO:0000256" key="3">
    <source>
        <dbReference type="ARBA" id="ARBA00023125"/>
    </source>
</evidence>
<dbReference type="Proteomes" id="UP000605970">
    <property type="component" value="Unassembled WGS sequence"/>
</dbReference>
<evidence type="ECO:0000256" key="5">
    <source>
        <dbReference type="SAM" id="MobiDB-lite"/>
    </source>
</evidence>
<evidence type="ECO:0000256" key="1">
    <source>
        <dbReference type="ARBA" id="ARBA00022723"/>
    </source>
</evidence>
<evidence type="ECO:0000256" key="2">
    <source>
        <dbReference type="ARBA" id="ARBA00022833"/>
    </source>
</evidence>
<dbReference type="SUPFAM" id="SSF82927">
    <property type="entry name" value="Cysteine-rich DNA binding domain, (DM domain)"/>
    <property type="match status" value="1"/>
</dbReference>
<dbReference type="EMBL" id="JABEBT010000219">
    <property type="protein sequence ID" value="KAF7623623.1"/>
    <property type="molecule type" value="Genomic_DNA"/>
</dbReference>
<sequence length="136" mass="15891">MPKDLYMCQLCANQYVKYSFKYSIFSGHYNQPKKGHKQKCPNRNCMCSLCSLNTRRRVLDRIERQIRKEDDNNNQKVDADKKGNRTGLNATQSLSTLQTTENSKNRSNKHLDQSRSITQLHAFHSIELLLAERLKN</sequence>
<dbReference type="OrthoDB" id="5807583at2759"/>
<evidence type="ECO:0000313" key="8">
    <source>
        <dbReference type="Proteomes" id="UP000605970"/>
    </source>
</evidence>
<keyword evidence="8" id="KW-1185">Reference proteome</keyword>
<feature type="compositionally biased region" description="Polar residues" evidence="5">
    <location>
        <begin position="86"/>
        <end position="102"/>
    </location>
</feature>
<reference evidence="7" key="1">
    <citation type="journal article" date="2020" name="Ecol. Evol.">
        <title>Genome structure and content of the rice root-knot nematode (Meloidogyne graminicola).</title>
        <authorList>
            <person name="Phan N.T."/>
            <person name="Danchin E.G.J."/>
            <person name="Klopp C."/>
            <person name="Perfus-Barbeoch L."/>
            <person name="Kozlowski D.K."/>
            <person name="Koutsovoulos G.D."/>
            <person name="Lopez-Roques C."/>
            <person name="Bouchez O."/>
            <person name="Zahm M."/>
            <person name="Besnard G."/>
            <person name="Bellafiore S."/>
        </authorList>
    </citation>
    <scope>NUCLEOTIDE SEQUENCE</scope>
    <source>
        <strain evidence="7">VN-18</strain>
    </source>
</reference>
<dbReference type="GO" id="GO:0046872">
    <property type="term" value="F:metal ion binding"/>
    <property type="evidence" value="ECO:0007669"/>
    <property type="project" value="UniProtKB-KW"/>
</dbReference>
<evidence type="ECO:0000259" key="6">
    <source>
        <dbReference type="Pfam" id="PF00751"/>
    </source>
</evidence>
<keyword evidence="2" id="KW-0862">Zinc</keyword>
<accession>A0A8S9ZAY8</accession>
<dbReference type="InterPro" id="IPR036407">
    <property type="entry name" value="DM_DNA-bd_sf"/>
</dbReference>